<keyword evidence="1" id="KW-1133">Transmembrane helix</keyword>
<keyword evidence="3" id="KW-1185">Reference proteome</keyword>
<dbReference type="KEGG" id="fmr:Fuma_04110"/>
<dbReference type="OrthoDB" id="5197868at2"/>
<sequence>MQNQSTACGDTRHLIHLAVGDDTQPDEEARLLDHLETCCDCRSYHAGMVDAMHVLEQVRDEDSVDVPAGAVWAGVSERLASRGSRAANVPQRRRFNGAVAALCACSLTLALATIVQQLPMNSQETAGNDAWAPMSAMNVGLQNDAAVPSGSTMKVLRFQQPDGSIVYVNAANGQVVAPDFFQVTSGDQSLNF</sequence>
<dbReference type="STRING" id="1891926.Fuma_04110"/>
<feature type="transmembrane region" description="Helical" evidence="1">
    <location>
        <begin position="95"/>
        <end position="115"/>
    </location>
</feature>
<evidence type="ECO:0008006" key="4">
    <source>
        <dbReference type="Google" id="ProtNLM"/>
    </source>
</evidence>
<accession>A0A1P8WKB5</accession>
<protein>
    <recommendedName>
        <fullName evidence="4">Zinc-finger domain-containing protein</fullName>
    </recommendedName>
</protein>
<keyword evidence="1" id="KW-0472">Membrane</keyword>
<evidence type="ECO:0000313" key="2">
    <source>
        <dbReference type="EMBL" id="APZ94478.1"/>
    </source>
</evidence>
<name>A0A1P8WKB5_9PLAN</name>
<dbReference type="RefSeq" id="WP_077025777.1">
    <property type="nucleotide sequence ID" value="NZ_CP017641.1"/>
</dbReference>
<dbReference type="Proteomes" id="UP000187735">
    <property type="component" value="Chromosome"/>
</dbReference>
<dbReference type="AlphaFoldDB" id="A0A1P8WKB5"/>
<reference evidence="2 3" key="1">
    <citation type="journal article" date="2016" name="Front. Microbiol.">
        <title>Fuerstia marisgermanicae gen. nov., sp. nov., an Unusual Member of the Phylum Planctomycetes from the German Wadden Sea.</title>
        <authorList>
            <person name="Kohn T."/>
            <person name="Heuer A."/>
            <person name="Jogler M."/>
            <person name="Vollmers J."/>
            <person name="Boedeker C."/>
            <person name="Bunk B."/>
            <person name="Rast P."/>
            <person name="Borchert D."/>
            <person name="Glockner I."/>
            <person name="Freese H.M."/>
            <person name="Klenk H.P."/>
            <person name="Overmann J."/>
            <person name="Kaster A.K."/>
            <person name="Rohde M."/>
            <person name="Wiegand S."/>
            <person name="Jogler C."/>
        </authorList>
    </citation>
    <scope>NUCLEOTIDE SEQUENCE [LARGE SCALE GENOMIC DNA]</scope>
    <source>
        <strain evidence="2 3">NH11</strain>
    </source>
</reference>
<organism evidence="2 3">
    <name type="scientific">Fuerstiella marisgermanici</name>
    <dbReference type="NCBI Taxonomy" id="1891926"/>
    <lineage>
        <taxon>Bacteria</taxon>
        <taxon>Pseudomonadati</taxon>
        <taxon>Planctomycetota</taxon>
        <taxon>Planctomycetia</taxon>
        <taxon>Planctomycetales</taxon>
        <taxon>Planctomycetaceae</taxon>
        <taxon>Fuerstiella</taxon>
    </lineage>
</organism>
<evidence type="ECO:0000256" key="1">
    <source>
        <dbReference type="SAM" id="Phobius"/>
    </source>
</evidence>
<evidence type="ECO:0000313" key="3">
    <source>
        <dbReference type="Proteomes" id="UP000187735"/>
    </source>
</evidence>
<dbReference type="EMBL" id="CP017641">
    <property type="protein sequence ID" value="APZ94478.1"/>
    <property type="molecule type" value="Genomic_DNA"/>
</dbReference>
<keyword evidence="1" id="KW-0812">Transmembrane</keyword>
<proteinExistence type="predicted"/>
<gene>
    <name evidence="2" type="ORF">Fuma_04110</name>
</gene>